<evidence type="ECO:0000313" key="2">
    <source>
        <dbReference type="EMBL" id="KAH9365908.1"/>
    </source>
</evidence>
<dbReference type="Gene3D" id="2.60.210.10">
    <property type="entry name" value="Apoptosis, Tumor Necrosis Factor Receptor Associated Protein 2, Chain A"/>
    <property type="match status" value="1"/>
</dbReference>
<dbReference type="InterPro" id="IPR049342">
    <property type="entry name" value="TRAF1-6_MATH_dom"/>
</dbReference>
<dbReference type="Pfam" id="PF21355">
    <property type="entry name" value="TRAF-mep_MATH"/>
    <property type="match status" value="1"/>
</dbReference>
<dbReference type="VEuPathDB" id="VectorBase:HLOH_043719"/>
<proteinExistence type="predicted"/>
<keyword evidence="3" id="KW-1185">Reference proteome</keyword>
<dbReference type="OrthoDB" id="6499288at2759"/>
<gene>
    <name evidence="2" type="ORF">HPB48_015265</name>
</gene>
<reference evidence="2 3" key="1">
    <citation type="journal article" date="2020" name="Cell">
        <title>Large-Scale Comparative Analyses of Tick Genomes Elucidate Their Genetic Diversity and Vector Capacities.</title>
        <authorList>
            <consortium name="Tick Genome and Microbiome Consortium (TIGMIC)"/>
            <person name="Jia N."/>
            <person name="Wang J."/>
            <person name="Shi W."/>
            <person name="Du L."/>
            <person name="Sun Y."/>
            <person name="Zhan W."/>
            <person name="Jiang J.F."/>
            <person name="Wang Q."/>
            <person name="Zhang B."/>
            <person name="Ji P."/>
            <person name="Bell-Sakyi L."/>
            <person name="Cui X.M."/>
            <person name="Yuan T.T."/>
            <person name="Jiang B.G."/>
            <person name="Yang W.F."/>
            <person name="Lam T.T."/>
            <person name="Chang Q.C."/>
            <person name="Ding S.J."/>
            <person name="Wang X.J."/>
            <person name="Zhu J.G."/>
            <person name="Ruan X.D."/>
            <person name="Zhao L."/>
            <person name="Wei J.T."/>
            <person name="Ye R.Z."/>
            <person name="Que T.C."/>
            <person name="Du C.H."/>
            <person name="Zhou Y.H."/>
            <person name="Cheng J.X."/>
            <person name="Dai P.F."/>
            <person name="Guo W.B."/>
            <person name="Han X.H."/>
            <person name="Huang E.J."/>
            <person name="Li L.F."/>
            <person name="Wei W."/>
            <person name="Gao Y.C."/>
            <person name="Liu J.Z."/>
            <person name="Shao H.Z."/>
            <person name="Wang X."/>
            <person name="Wang C.C."/>
            <person name="Yang T.C."/>
            <person name="Huo Q.B."/>
            <person name="Li W."/>
            <person name="Chen H.Y."/>
            <person name="Chen S.E."/>
            <person name="Zhou L.G."/>
            <person name="Ni X.B."/>
            <person name="Tian J.H."/>
            <person name="Sheng Y."/>
            <person name="Liu T."/>
            <person name="Pan Y.S."/>
            <person name="Xia L.Y."/>
            <person name="Li J."/>
            <person name="Zhao F."/>
            <person name="Cao W.C."/>
        </authorList>
    </citation>
    <scope>NUCLEOTIDE SEQUENCE [LARGE SCALE GENOMIC DNA]</scope>
    <source>
        <strain evidence="2">HaeL-2018</strain>
    </source>
</reference>
<organism evidence="2 3">
    <name type="scientific">Haemaphysalis longicornis</name>
    <name type="common">Bush tick</name>
    <dbReference type="NCBI Taxonomy" id="44386"/>
    <lineage>
        <taxon>Eukaryota</taxon>
        <taxon>Metazoa</taxon>
        <taxon>Ecdysozoa</taxon>
        <taxon>Arthropoda</taxon>
        <taxon>Chelicerata</taxon>
        <taxon>Arachnida</taxon>
        <taxon>Acari</taxon>
        <taxon>Parasitiformes</taxon>
        <taxon>Ixodida</taxon>
        <taxon>Ixodoidea</taxon>
        <taxon>Ixodidae</taxon>
        <taxon>Haemaphysalinae</taxon>
        <taxon>Haemaphysalis</taxon>
    </lineage>
</organism>
<dbReference type="EMBL" id="JABSTR010000003">
    <property type="protein sequence ID" value="KAH9365908.1"/>
    <property type="molecule type" value="Genomic_DNA"/>
</dbReference>
<evidence type="ECO:0000313" key="3">
    <source>
        <dbReference type="Proteomes" id="UP000821853"/>
    </source>
</evidence>
<dbReference type="Proteomes" id="UP000821853">
    <property type="component" value="Unassembled WGS sequence"/>
</dbReference>
<comment type="caution">
    <text evidence="2">The sequence shown here is derived from an EMBL/GenBank/DDBJ whole genome shotgun (WGS) entry which is preliminary data.</text>
</comment>
<dbReference type="InterPro" id="IPR008974">
    <property type="entry name" value="TRAF-like"/>
</dbReference>
<feature type="domain" description="TRAF1-6 MATH" evidence="1">
    <location>
        <begin position="133"/>
        <end position="229"/>
    </location>
</feature>
<dbReference type="SUPFAM" id="SSF49599">
    <property type="entry name" value="TRAF domain-like"/>
    <property type="match status" value="1"/>
</dbReference>
<name>A0A9J6FUZ2_HAELO</name>
<accession>A0A9J6FUZ2</accession>
<sequence length="233" mass="27010">MMVFERKVEQQVRKLDSKLAQLSLESGSQHDKLVEISHSINHLKEALMERVRQASDRNLAEMKALYAEKSDNLRTTLSSLLAPVQDHPKTHQRVITGYASYKEKAMKNGWSNSIGDKVYLERYLISLGIEFRKEGDNVNLSVFIQLHEGKEDACLDWPFRNELKLSVIHPETREERHICVTPYLCEDSQKYFSRPIDGSNRAVRFADSSIESSDLEREGYVKKDQLLIRFEVH</sequence>
<protein>
    <recommendedName>
        <fullName evidence="1">TRAF1-6 MATH domain-containing protein</fullName>
    </recommendedName>
</protein>
<dbReference type="AlphaFoldDB" id="A0A9J6FUZ2"/>
<evidence type="ECO:0000259" key="1">
    <source>
        <dbReference type="Pfam" id="PF21355"/>
    </source>
</evidence>